<dbReference type="EMBL" id="CM031835">
    <property type="protein sequence ID" value="KAG6687621.1"/>
    <property type="molecule type" value="Genomic_DNA"/>
</dbReference>
<gene>
    <name evidence="1" type="ORF">I3842_11G081500</name>
</gene>
<comment type="caution">
    <text evidence="1">The sequence shown here is derived from an EMBL/GenBank/DDBJ whole genome shotgun (WGS) entry which is preliminary data.</text>
</comment>
<reference evidence="1" key="1">
    <citation type="submission" date="2021-01" db="EMBL/GenBank/DDBJ databases">
        <authorList>
            <person name="Lovell J.T."/>
            <person name="Bentley N."/>
            <person name="Bhattarai G."/>
            <person name="Jenkins J.W."/>
            <person name="Sreedasyam A."/>
            <person name="Alarcon Y."/>
            <person name="Bock C."/>
            <person name="Boston L."/>
            <person name="Carlson J."/>
            <person name="Cervantes K."/>
            <person name="Clermont K."/>
            <person name="Krom N."/>
            <person name="Kubenka K."/>
            <person name="Mamidi S."/>
            <person name="Mattison C."/>
            <person name="Monteros M."/>
            <person name="Pisani C."/>
            <person name="Plott C."/>
            <person name="Rajasekar S."/>
            <person name="Rhein H.S."/>
            <person name="Rohla C."/>
            <person name="Song M."/>
            <person name="Hilaire R.S."/>
            <person name="Shu S."/>
            <person name="Wells L."/>
            <person name="Wang X."/>
            <person name="Webber J."/>
            <person name="Heerema R.J."/>
            <person name="Klein P."/>
            <person name="Conner P."/>
            <person name="Grauke L."/>
            <person name="Grimwood J."/>
            <person name="Schmutz J."/>
            <person name="Randall J.J."/>
        </authorList>
    </citation>
    <scope>NUCLEOTIDE SEQUENCE</scope>
    <source>
        <tissue evidence="1">Leaf</tissue>
    </source>
</reference>
<evidence type="ECO:0000313" key="1">
    <source>
        <dbReference type="EMBL" id="KAG6687621.1"/>
    </source>
</evidence>
<sequence length="124" mass="13875">MVSISLCAYPLSRNLLVPQLYTQYVEATSMSGFCCQSNRLCSTLSLLPRHKPCCLGTYLALIYCFSLSHNAISLTHRVLTHVDTHSLFVWTCDGPRATEPPRYVRLGGFTPFDNGHSRPELPIV</sequence>
<name>A0A922IYG7_CARIL</name>
<dbReference type="Proteomes" id="UP000811246">
    <property type="component" value="Chromosome 11"/>
</dbReference>
<accession>A0A922IYG7</accession>
<organism evidence="1 2">
    <name type="scientific">Carya illinoinensis</name>
    <name type="common">Pecan</name>
    <dbReference type="NCBI Taxonomy" id="32201"/>
    <lineage>
        <taxon>Eukaryota</taxon>
        <taxon>Viridiplantae</taxon>
        <taxon>Streptophyta</taxon>
        <taxon>Embryophyta</taxon>
        <taxon>Tracheophyta</taxon>
        <taxon>Spermatophyta</taxon>
        <taxon>Magnoliopsida</taxon>
        <taxon>eudicotyledons</taxon>
        <taxon>Gunneridae</taxon>
        <taxon>Pentapetalae</taxon>
        <taxon>rosids</taxon>
        <taxon>fabids</taxon>
        <taxon>Fagales</taxon>
        <taxon>Juglandaceae</taxon>
        <taxon>Carya</taxon>
    </lineage>
</organism>
<evidence type="ECO:0000313" key="2">
    <source>
        <dbReference type="Proteomes" id="UP000811246"/>
    </source>
</evidence>
<protein>
    <submittedName>
        <fullName evidence="1">Uncharacterized protein</fullName>
    </submittedName>
</protein>
<dbReference type="AlphaFoldDB" id="A0A922IYG7"/>
<proteinExistence type="predicted"/>